<keyword evidence="3" id="KW-1185">Reference proteome</keyword>
<organism evidence="2 3">
    <name type="scientific">Thanatephorus cucumeris (strain AG1-IA)</name>
    <name type="common">Rice sheath blight fungus</name>
    <name type="synonym">Rhizoctonia solani</name>
    <dbReference type="NCBI Taxonomy" id="983506"/>
    <lineage>
        <taxon>Eukaryota</taxon>
        <taxon>Fungi</taxon>
        <taxon>Dikarya</taxon>
        <taxon>Basidiomycota</taxon>
        <taxon>Agaricomycotina</taxon>
        <taxon>Agaricomycetes</taxon>
        <taxon>Cantharellales</taxon>
        <taxon>Ceratobasidiaceae</taxon>
        <taxon>Rhizoctonia</taxon>
        <taxon>Rhizoctonia solani AG-1</taxon>
    </lineage>
</organism>
<comment type="caution">
    <text evidence="2">The sequence shown here is derived from an EMBL/GenBank/DDBJ whole genome shotgun (WGS) entry which is preliminary data.</text>
</comment>
<feature type="region of interest" description="Disordered" evidence="1">
    <location>
        <begin position="1"/>
        <end position="20"/>
    </location>
</feature>
<dbReference type="AlphaFoldDB" id="L8WZL5"/>
<evidence type="ECO:0000256" key="1">
    <source>
        <dbReference type="SAM" id="MobiDB-lite"/>
    </source>
</evidence>
<evidence type="ECO:0000313" key="3">
    <source>
        <dbReference type="Proteomes" id="UP000011668"/>
    </source>
</evidence>
<dbReference type="EMBL" id="AFRT01000549">
    <property type="protein sequence ID" value="ELU43425.1"/>
    <property type="molecule type" value="Genomic_DNA"/>
</dbReference>
<evidence type="ECO:0000313" key="2">
    <source>
        <dbReference type="EMBL" id="ELU43425.1"/>
    </source>
</evidence>
<protein>
    <submittedName>
        <fullName evidence="2">Uncharacterized protein</fullName>
    </submittedName>
</protein>
<name>L8WZL5_THACA</name>
<reference evidence="2 3" key="1">
    <citation type="journal article" date="2013" name="Nat. Commun.">
        <title>The evolution and pathogenic mechanisms of the rice sheath blight pathogen.</title>
        <authorList>
            <person name="Zheng A."/>
            <person name="Lin R."/>
            <person name="Xu L."/>
            <person name="Qin P."/>
            <person name="Tang C."/>
            <person name="Ai P."/>
            <person name="Zhang D."/>
            <person name="Liu Y."/>
            <person name="Sun Z."/>
            <person name="Feng H."/>
            <person name="Wang Y."/>
            <person name="Chen Y."/>
            <person name="Liang X."/>
            <person name="Fu R."/>
            <person name="Li Q."/>
            <person name="Zhang J."/>
            <person name="Yu X."/>
            <person name="Xie Z."/>
            <person name="Ding L."/>
            <person name="Guan P."/>
            <person name="Tang J."/>
            <person name="Liang Y."/>
            <person name="Wang S."/>
            <person name="Deng Q."/>
            <person name="Li S."/>
            <person name="Zhu J."/>
            <person name="Wang L."/>
            <person name="Liu H."/>
            <person name="Li P."/>
        </authorList>
    </citation>
    <scope>NUCLEOTIDE SEQUENCE [LARGE SCALE GENOMIC DNA]</scope>
    <source>
        <strain evidence="3">AG-1 IA</strain>
    </source>
</reference>
<dbReference type="HOGENOM" id="CLU_1344048_0_0_1"/>
<accession>L8WZL5</accession>
<dbReference type="Proteomes" id="UP000011668">
    <property type="component" value="Unassembled WGS sequence"/>
</dbReference>
<proteinExistence type="predicted"/>
<gene>
    <name evidence="2" type="ORF">AG1IA_02545</name>
</gene>
<sequence length="204" mass="21706">MQKDRGPPQGFQKLSLVDDPEQEIERGRRVCEFGRRRVGKDDQVECVSSFKERAFGLGRKDERFLELLGRHPYPNTTHPFRPNTIGSMQTTLSTGSLRDSYSSLGRTSSTRICNAVARYPLSVLAVIVFVMGKSGLGSLSDLGSVGVDADADADADVDGACGDWDLALPKVIPGRAPLAGVDAGRGVPSRSGIALGNGLGIGLC</sequence>